<dbReference type="AlphaFoldDB" id="A0A0B8T2K3"/>
<sequence>MSKIKVLDTDISIIHIGTDDFISLTDMVSNHDDGPKLIEKWLNNKSTIDFLGVWEELYNPNFKTPEFRGFRENTGSGGFFMSVKKWTAGTAAIGIIAKKGRYGGTYAHKDIAFEFCSYISPKFKLLLIKEFQRLKEKESNALNQVWDYRRFLTKSNYKIQTDAVKDHILPLKNLTKGKEGIAYAEEADLLYLVMFGYSSSTWRKNNPDLALKGYNLRDFADTHQLIILNNLEILNAELIRDGLTIEQRFNKLRSSAHQQLKSLLRSQDKDHELIKSPKIDDIKESVDDKNLDTAMDKKRTKGKT</sequence>
<evidence type="ECO:0000313" key="2">
    <source>
        <dbReference type="EMBL" id="KGE13093.1"/>
    </source>
</evidence>
<dbReference type="Proteomes" id="UP000031802">
    <property type="component" value="Unassembled WGS sequence"/>
</dbReference>
<feature type="domain" description="KilA-N" evidence="1">
    <location>
        <begin position="1"/>
        <end position="134"/>
    </location>
</feature>
<reference evidence="3" key="1">
    <citation type="submission" date="2014-04" db="EMBL/GenBank/DDBJ databases">
        <title>Whole-Genome optical mapping and complete genome sequence of Sphingobacterium deserti sp. nov., a new spaces isolated from desert in the west of China.</title>
        <authorList>
            <person name="Teng C."/>
            <person name="Zhou Z."/>
            <person name="Li X."/>
            <person name="Chen M."/>
            <person name="Lin M."/>
            <person name="Wang L."/>
            <person name="Su S."/>
            <person name="Zhang C."/>
            <person name="Zhang W."/>
        </authorList>
    </citation>
    <scope>NUCLEOTIDE SEQUENCE [LARGE SCALE GENOMIC DNA]</scope>
    <source>
        <strain evidence="3">ACCC05744</strain>
    </source>
</reference>
<reference evidence="2 3" key="2">
    <citation type="journal article" date="2015" name="PLoS ONE">
        <title>Whole-Genome Optical Mapping and Finished Genome Sequence of Sphingobacterium deserti sp. nov., a New Species Isolated from the Western Desert of China.</title>
        <authorList>
            <person name="Teng C."/>
            <person name="Zhou Z."/>
            <person name="Molnar I."/>
            <person name="Li X."/>
            <person name="Tang R."/>
            <person name="Chen M."/>
            <person name="Wang L."/>
            <person name="Su S."/>
            <person name="Zhang W."/>
            <person name="Lin M."/>
        </authorList>
    </citation>
    <scope>NUCLEOTIDE SEQUENCE [LARGE SCALE GENOMIC DNA]</scope>
    <source>
        <strain evidence="3">ACCC05744</strain>
    </source>
</reference>
<dbReference type="SMART" id="SM01252">
    <property type="entry name" value="KilA-N"/>
    <property type="match status" value="1"/>
</dbReference>
<dbReference type="InterPro" id="IPR017880">
    <property type="entry name" value="KilA_N"/>
</dbReference>
<dbReference type="eggNOG" id="ENOG502Z7N4">
    <property type="taxonomic scope" value="Bacteria"/>
</dbReference>
<name>A0A0B8T2K3_9SPHI</name>
<protein>
    <submittedName>
        <fullName evidence="2">KilA domain-containing protein</fullName>
    </submittedName>
</protein>
<dbReference type="OrthoDB" id="9810290at2"/>
<dbReference type="STRING" id="1229276.DI53_3117"/>
<evidence type="ECO:0000313" key="3">
    <source>
        <dbReference type="Proteomes" id="UP000031802"/>
    </source>
</evidence>
<dbReference type="PATRIC" id="fig|1229276.3.peg.3223"/>
<gene>
    <name evidence="2" type="ORF">DI53_3117</name>
</gene>
<proteinExistence type="predicted"/>
<organism evidence="2 3">
    <name type="scientific">Sphingobacterium deserti</name>
    <dbReference type="NCBI Taxonomy" id="1229276"/>
    <lineage>
        <taxon>Bacteria</taxon>
        <taxon>Pseudomonadati</taxon>
        <taxon>Bacteroidota</taxon>
        <taxon>Sphingobacteriia</taxon>
        <taxon>Sphingobacteriales</taxon>
        <taxon>Sphingobacteriaceae</taxon>
        <taxon>Sphingobacterium</taxon>
    </lineage>
</organism>
<comment type="caution">
    <text evidence="2">The sequence shown here is derived from an EMBL/GenBank/DDBJ whole genome shotgun (WGS) entry which is preliminary data.</text>
</comment>
<evidence type="ECO:0000259" key="1">
    <source>
        <dbReference type="PROSITE" id="PS51301"/>
    </source>
</evidence>
<accession>A0A0B8T2K3</accession>
<dbReference type="InterPro" id="IPR018004">
    <property type="entry name" value="KilA/APSES_HTH"/>
</dbReference>
<keyword evidence="3" id="KW-1185">Reference proteome</keyword>
<dbReference type="EMBL" id="JJMU01000059">
    <property type="protein sequence ID" value="KGE13093.1"/>
    <property type="molecule type" value="Genomic_DNA"/>
</dbReference>
<dbReference type="PROSITE" id="PS51301">
    <property type="entry name" value="KILA_N"/>
    <property type="match status" value="1"/>
</dbReference>
<dbReference type="RefSeq" id="WP_052072459.1">
    <property type="nucleotide sequence ID" value="NZ_JJMU01000059.1"/>
</dbReference>
<dbReference type="Pfam" id="PF04383">
    <property type="entry name" value="KilA-N"/>
    <property type="match status" value="1"/>
</dbReference>